<organism evidence="2">
    <name type="scientific">Anguilla anguilla</name>
    <name type="common">European freshwater eel</name>
    <name type="synonym">Muraena anguilla</name>
    <dbReference type="NCBI Taxonomy" id="7936"/>
    <lineage>
        <taxon>Eukaryota</taxon>
        <taxon>Metazoa</taxon>
        <taxon>Chordata</taxon>
        <taxon>Craniata</taxon>
        <taxon>Vertebrata</taxon>
        <taxon>Euteleostomi</taxon>
        <taxon>Actinopterygii</taxon>
        <taxon>Neopterygii</taxon>
        <taxon>Teleostei</taxon>
        <taxon>Anguilliformes</taxon>
        <taxon>Anguillidae</taxon>
        <taxon>Anguilla</taxon>
    </lineage>
</organism>
<reference evidence="2" key="2">
    <citation type="journal article" date="2015" name="Fish Shellfish Immunol.">
        <title>Early steps in the European eel (Anguilla anguilla)-Vibrio vulnificus interaction in the gills: Role of the RtxA13 toxin.</title>
        <authorList>
            <person name="Callol A."/>
            <person name="Pajuelo D."/>
            <person name="Ebbesson L."/>
            <person name="Teles M."/>
            <person name="MacKenzie S."/>
            <person name="Amaro C."/>
        </authorList>
    </citation>
    <scope>NUCLEOTIDE SEQUENCE</scope>
</reference>
<protein>
    <submittedName>
        <fullName evidence="2">Uncharacterized protein</fullName>
    </submittedName>
</protein>
<feature type="transmembrane region" description="Helical" evidence="1">
    <location>
        <begin position="6"/>
        <end position="25"/>
    </location>
</feature>
<accession>A0A0E9UDI6</accession>
<keyword evidence="1" id="KW-0812">Transmembrane</keyword>
<keyword evidence="1" id="KW-1133">Transmembrane helix</keyword>
<sequence length="33" mass="3864">MLNEPMGLDYLRLICAFMMAIWGLTCRLRSCKL</sequence>
<keyword evidence="1" id="KW-0472">Membrane</keyword>
<evidence type="ECO:0000313" key="2">
    <source>
        <dbReference type="EMBL" id="JAH63841.1"/>
    </source>
</evidence>
<dbReference type="EMBL" id="GBXM01044736">
    <property type="protein sequence ID" value="JAH63841.1"/>
    <property type="molecule type" value="Transcribed_RNA"/>
</dbReference>
<reference evidence="2" key="1">
    <citation type="submission" date="2014-11" db="EMBL/GenBank/DDBJ databases">
        <authorList>
            <person name="Amaro Gonzalez C."/>
        </authorList>
    </citation>
    <scope>NUCLEOTIDE SEQUENCE</scope>
</reference>
<dbReference type="AlphaFoldDB" id="A0A0E9UDI6"/>
<proteinExistence type="predicted"/>
<name>A0A0E9UDI6_ANGAN</name>
<evidence type="ECO:0000256" key="1">
    <source>
        <dbReference type="SAM" id="Phobius"/>
    </source>
</evidence>